<organism evidence="2 3">
    <name type="scientific">Symbiodinium microadriaticum</name>
    <name type="common">Dinoflagellate</name>
    <name type="synonym">Zooxanthella microadriatica</name>
    <dbReference type="NCBI Taxonomy" id="2951"/>
    <lineage>
        <taxon>Eukaryota</taxon>
        <taxon>Sar</taxon>
        <taxon>Alveolata</taxon>
        <taxon>Dinophyceae</taxon>
        <taxon>Suessiales</taxon>
        <taxon>Symbiodiniaceae</taxon>
        <taxon>Symbiodinium</taxon>
    </lineage>
</organism>
<evidence type="ECO:0000313" key="2">
    <source>
        <dbReference type="EMBL" id="OLP93514.1"/>
    </source>
</evidence>
<feature type="region of interest" description="Disordered" evidence="1">
    <location>
        <begin position="904"/>
        <end position="945"/>
    </location>
</feature>
<proteinExistence type="predicted"/>
<reference evidence="2 3" key="1">
    <citation type="submission" date="2016-02" db="EMBL/GenBank/DDBJ databases">
        <title>Genome analysis of coral dinoflagellate symbionts highlights evolutionary adaptations to a symbiotic lifestyle.</title>
        <authorList>
            <person name="Aranda M."/>
            <person name="Li Y."/>
            <person name="Liew Y.J."/>
            <person name="Baumgarten S."/>
            <person name="Simakov O."/>
            <person name="Wilson M."/>
            <person name="Piel J."/>
            <person name="Ashoor H."/>
            <person name="Bougouffa S."/>
            <person name="Bajic V.B."/>
            <person name="Ryu T."/>
            <person name="Ravasi T."/>
            <person name="Bayer T."/>
            <person name="Micklem G."/>
            <person name="Kim H."/>
            <person name="Bhak J."/>
            <person name="Lajeunesse T.C."/>
            <person name="Voolstra C.R."/>
        </authorList>
    </citation>
    <scope>NUCLEOTIDE SEQUENCE [LARGE SCALE GENOMIC DNA]</scope>
    <source>
        <strain evidence="2 3">CCMP2467</strain>
    </source>
</reference>
<evidence type="ECO:0000313" key="3">
    <source>
        <dbReference type="Proteomes" id="UP000186817"/>
    </source>
</evidence>
<evidence type="ECO:0000256" key="1">
    <source>
        <dbReference type="SAM" id="MobiDB-lite"/>
    </source>
</evidence>
<dbReference type="Proteomes" id="UP000186817">
    <property type="component" value="Unassembled WGS sequence"/>
</dbReference>
<comment type="caution">
    <text evidence="2">The sequence shown here is derived from an EMBL/GenBank/DDBJ whole genome shotgun (WGS) entry which is preliminary data.</text>
</comment>
<protein>
    <submittedName>
        <fullName evidence="2">Uncharacterized protein</fullName>
    </submittedName>
</protein>
<sequence>MARLLTTEAGARSSGGGRRQLMMFSSSIKDLAKAFDSLLAGEVLKGVVLCTGTRGSGTAFTMPEGSKLKFSLSLVVIDKAKGTDTIPGKVAGQRRFANGFIHKVHSDGVQDLKKAPNRSVMAWAAKYGLRFVDTFGWKEQRSSQGIEQLYGMIRVEDGTVKDVLRVSATEGIFIEPRRKQFSEKGEAHDAYLERFFKGKGELGLATCDNILGDRFELHAGDRVKRAWLLRAAANVDADRDAVPVTIIYDGSETSLGPDAHEEGFLDAAVNTVPRDRLVVWVHTVPASDSWASETTEVLEWKKLAGEAGIRENDTPGVEQQCPLRPATGAKPHRIHRNLDEHKRSKHPPWKVWNHKRRVAAEGKKTLQKYNATLLANIRNPGDILKDFAIFRWRMPGKPKTKRPVHFQFAWTCRCCRTPFMKEKDARSHREKKGRMKGRCAAGLFDFEASAGRFITVLAVAVYGFASSDAEARAGPKRKKVRVDIRERELSAFFENLDTEEFFRLLREKTPATEQFKHLLQHDEDPLPEVRQLAETFGFQLTNEADVLGVYSYAMPMAPQQMFDQTGSARLRFLSWPGGSGRFQLQLIRSLVVPAVPKAGDLQDTRNVVIAGFRTRFKLDAVATLQLAGGTFRCLETGRNNVCSLSELRKSPCRAPIVIDFEASLAGKGDPGPLRSAQVERHLTDTADESARACMQRVDVASVDDGCGGACGALCSLAEHNLAYVGAGQEYPGDPSPVIKIKTAGPPRVVKHYVTKKHYVPEPVPSPPTYRYKHVAVPVHVPGKVVHVPVPMPAKTIYKEVPVTKVQHVIQKRYYDCVAGFKNWHFGWSKTKKSWCCSHEQRGCPGTWQGDGLTKTIVTGVTQHIGHGHVHVIHHVHHYTTSSHDVDDLVGDDDASLPPEYRHGDMIVGGDDESLPPEYRHGDMSIGGDDDSLPQEYLHGDMSVDE</sequence>
<name>A0A1Q9DE74_SYMMI</name>
<keyword evidence="3" id="KW-1185">Reference proteome</keyword>
<dbReference type="EMBL" id="LSRX01000577">
    <property type="protein sequence ID" value="OLP93514.1"/>
    <property type="molecule type" value="Genomic_DNA"/>
</dbReference>
<dbReference type="AlphaFoldDB" id="A0A1Q9DE74"/>
<gene>
    <name evidence="2" type="ORF">AK812_SmicGene24560</name>
</gene>
<accession>A0A1Q9DE74</accession>
<dbReference type="OrthoDB" id="410330at2759"/>